<evidence type="ECO:0000256" key="1">
    <source>
        <dbReference type="SAM" id="Coils"/>
    </source>
</evidence>
<dbReference type="Proteomes" id="UP001604336">
    <property type="component" value="Unassembled WGS sequence"/>
</dbReference>
<evidence type="ECO:0000313" key="2">
    <source>
        <dbReference type="EMBL" id="KAL2465748.1"/>
    </source>
</evidence>
<proteinExistence type="predicted"/>
<sequence length="359" mass="40941">MIYLPKKFPRKKDHRKESMWYYFDPWESHKPFVLDCPSSKKHWKEGWFWVFGNWQRVVNDSEPDLNVPNFYDVANALPRCEIKKWELEILCAIYERPVGKRSTTFCVAGFELGKRPMPPLARLLALKVVRSDRQGRDQAKREKSVKVIENVAVLPPDPKQRRLAVTSAEVVMAQEVILVGGQEAVRRTSVGGNGGNGPETRSRWMFRKLIGDLEKRLSKPHAKDLALYLAMGTESFQKYVNKLWKAFLTEGDAEDWKEASLACSICSTLAQLKSLVVFRKMKKKTADVMEAIFQTDKINDCLNSTVALAENAKLVYEKARQDMAKAESQIAILTKRLDDALNVQKITSEVLEAANGENC</sequence>
<keyword evidence="3" id="KW-1185">Reference proteome</keyword>
<dbReference type="AlphaFoldDB" id="A0ABD1PPB6"/>
<reference evidence="3" key="1">
    <citation type="submission" date="2024-07" db="EMBL/GenBank/DDBJ databases">
        <title>Two chromosome-level genome assemblies of Korean endemic species Abeliophyllum distichum and Forsythia ovata (Oleaceae).</title>
        <authorList>
            <person name="Jang H."/>
        </authorList>
    </citation>
    <scope>NUCLEOTIDE SEQUENCE [LARGE SCALE GENOMIC DNA]</scope>
</reference>
<dbReference type="EMBL" id="JBFOLK010000013">
    <property type="protein sequence ID" value="KAL2465748.1"/>
    <property type="molecule type" value="Genomic_DNA"/>
</dbReference>
<comment type="caution">
    <text evidence="2">The sequence shown here is derived from an EMBL/GenBank/DDBJ whole genome shotgun (WGS) entry which is preliminary data.</text>
</comment>
<accession>A0ABD1PPB6</accession>
<evidence type="ECO:0000313" key="3">
    <source>
        <dbReference type="Proteomes" id="UP001604336"/>
    </source>
</evidence>
<keyword evidence="1" id="KW-0175">Coiled coil</keyword>
<protein>
    <submittedName>
        <fullName evidence="2">Uncharacterized protein</fullName>
    </submittedName>
</protein>
<gene>
    <name evidence="2" type="ORF">Adt_41599</name>
</gene>
<name>A0ABD1PPB6_9LAMI</name>
<feature type="coiled-coil region" evidence="1">
    <location>
        <begin position="309"/>
        <end position="343"/>
    </location>
</feature>
<organism evidence="2 3">
    <name type="scientific">Abeliophyllum distichum</name>
    <dbReference type="NCBI Taxonomy" id="126358"/>
    <lineage>
        <taxon>Eukaryota</taxon>
        <taxon>Viridiplantae</taxon>
        <taxon>Streptophyta</taxon>
        <taxon>Embryophyta</taxon>
        <taxon>Tracheophyta</taxon>
        <taxon>Spermatophyta</taxon>
        <taxon>Magnoliopsida</taxon>
        <taxon>eudicotyledons</taxon>
        <taxon>Gunneridae</taxon>
        <taxon>Pentapetalae</taxon>
        <taxon>asterids</taxon>
        <taxon>lamiids</taxon>
        <taxon>Lamiales</taxon>
        <taxon>Oleaceae</taxon>
        <taxon>Forsythieae</taxon>
        <taxon>Abeliophyllum</taxon>
    </lineage>
</organism>